<evidence type="ECO:0000256" key="10">
    <source>
        <dbReference type="ARBA" id="ARBA00035120"/>
    </source>
</evidence>
<evidence type="ECO:0000256" key="8">
    <source>
        <dbReference type="ARBA" id="ARBA00023136"/>
    </source>
</evidence>
<evidence type="ECO:0000256" key="3">
    <source>
        <dbReference type="ARBA" id="ARBA00022475"/>
    </source>
</evidence>
<evidence type="ECO:0000256" key="2">
    <source>
        <dbReference type="ARBA" id="ARBA00022448"/>
    </source>
</evidence>
<keyword evidence="6 13" id="KW-1133">Transmembrane helix</keyword>
<comment type="caution">
    <text evidence="14">The sequence shown here is derived from an EMBL/GenBank/DDBJ whole genome shotgun (WGS) entry which is preliminary data.</text>
</comment>
<comment type="subcellular location">
    <subcellularLocation>
        <location evidence="1 13">Cell membrane</location>
        <topology evidence="1 13">Multi-pass membrane protein</topology>
    </subcellularLocation>
</comment>
<organism evidence="14 15">
    <name type="scientific">Corynebacterium casei UCMA 3821</name>
    <dbReference type="NCBI Taxonomy" id="1110505"/>
    <lineage>
        <taxon>Bacteria</taxon>
        <taxon>Bacillati</taxon>
        <taxon>Actinomycetota</taxon>
        <taxon>Actinomycetes</taxon>
        <taxon>Mycobacteriales</taxon>
        <taxon>Corynebacteriaceae</taxon>
        <taxon>Corynebacterium</taxon>
    </lineage>
</organism>
<evidence type="ECO:0000313" key="15">
    <source>
        <dbReference type="Proteomes" id="UP000004840"/>
    </source>
</evidence>
<keyword evidence="7 13" id="KW-0406">Ion transport</keyword>
<feature type="transmembrane region" description="Helical" evidence="13">
    <location>
        <begin position="42"/>
        <end position="65"/>
    </location>
</feature>
<dbReference type="GO" id="GO:0062054">
    <property type="term" value="F:fluoride channel activity"/>
    <property type="evidence" value="ECO:0007669"/>
    <property type="project" value="UniProtKB-UniRule"/>
</dbReference>
<keyword evidence="5 13" id="KW-0479">Metal-binding</keyword>
<evidence type="ECO:0000256" key="7">
    <source>
        <dbReference type="ARBA" id="ARBA00023065"/>
    </source>
</evidence>
<evidence type="ECO:0000256" key="9">
    <source>
        <dbReference type="ARBA" id="ARBA00023303"/>
    </source>
</evidence>
<evidence type="ECO:0000256" key="11">
    <source>
        <dbReference type="ARBA" id="ARBA00035585"/>
    </source>
</evidence>
<dbReference type="EMBL" id="CAFW01000036">
    <property type="protein sequence ID" value="CCE54633.1"/>
    <property type="molecule type" value="Genomic_DNA"/>
</dbReference>
<accession>G7HWR8</accession>
<dbReference type="GO" id="GO:0005886">
    <property type="term" value="C:plasma membrane"/>
    <property type="evidence" value="ECO:0007669"/>
    <property type="project" value="UniProtKB-SubCell"/>
</dbReference>
<dbReference type="InterPro" id="IPR003691">
    <property type="entry name" value="FluC"/>
</dbReference>
<feature type="binding site" evidence="13">
    <location>
        <position position="84"/>
    </location>
    <ligand>
        <name>Na(+)</name>
        <dbReference type="ChEBI" id="CHEBI:29101"/>
        <note>structural</note>
    </ligand>
</feature>
<keyword evidence="2 13" id="KW-0813">Transport</keyword>
<evidence type="ECO:0000256" key="1">
    <source>
        <dbReference type="ARBA" id="ARBA00004651"/>
    </source>
</evidence>
<keyword evidence="9 13" id="KW-0407">Ion channel</keyword>
<feature type="transmembrane region" description="Helical" evidence="13">
    <location>
        <begin position="108"/>
        <end position="131"/>
    </location>
</feature>
<feature type="transmembrane region" description="Helical" evidence="13">
    <location>
        <begin position="12"/>
        <end position="30"/>
    </location>
</feature>
<gene>
    <name evidence="13 14" type="primary">crcB</name>
    <name evidence="13" type="synonym">fluC</name>
    <name evidence="14" type="ORF">CCAS_05310</name>
</gene>
<proteinExistence type="inferred from homology"/>
<dbReference type="Proteomes" id="UP000004840">
    <property type="component" value="Unassembled WGS sequence"/>
</dbReference>
<dbReference type="PANTHER" id="PTHR28259">
    <property type="entry name" value="FLUORIDE EXPORT PROTEIN 1-RELATED"/>
    <property type="match status" value="1"/>
</dbReference>
<keyword evidence="13" id="KW-0915">Sodium</keyword>
<evidence type="ECO:0000256" key="12">
    <source>
        <dbReference type="ARBA" id="ARBA00049940"/>
    </source>
</evidence>
<keyword evidence="3 13" id="KW-1003">Cell membrane</keyword>
<name>G7HWR8_9CORY</name>
<dbReference type="GO" id="GO:0140114">
    <property type="term" value="P:cellular detoxification of fluoride"/>
    <property type="evidence" value="ECO:0007669"/>
    <property type="project" value="UniProtKB-UniRule"/>
</dbReference>
<evidence type="ECO:0000256" key="5">
    <source>
        <dbReference type="ARBA" id="ARBA00022723"/>
    </source>
</evidence>
<feature type="binding site" evidence="13">
    <location>
        <position position="87"/>
    </location>
    <ligand>
        <name>Na(+)</name>
        <dbReference type="ChEBI" id="CHEBI:29101"/>
        <note>structural</note>
    </ligand>
</feature>
<dbReference type="Pfam" id="PF02537">
    <property type="entry name" value="CRCB"/>
    <property type="match status" value="1"/>
</dbReference>
<dbReference type="AlphaFoldDB" id="G7HWR8"/>
<comment type="similarity">
    <text evidence="10 13">Belongs to the fluoride channel Fluc/FEX (TC 1.A.43) family.</text>
</comment>
<comment type="activity regulation">
    <text evidence="13">Na(+) is not transported, but it plays an essential structural role and its presence is essential for fluoride channel function.</text>
</comment>
<evidence type="ECO:0000313" key="14">
    <source>
        <dbReference type="EMBL" id="CCE54633.1"/>
    </source>
</evidence>
<reference evidence="14 15" key="1">
    <citation type="journal article" date="2012" name="J. Bacteriol.">
        <title>Genome Sequence of Corynebacterium casei UCMA 3821, Isolated from a Smear-Ripened Cheese.</title>
        <authorList>
            <person name="Monnet C."/>
            <person name="Loux V."/>
            <person name="Bento P."/>
            <person name="Gibrat J.F."/>
            <person name="Straub C."/>
            <person name="Bonnarme P."/>
            <person name="Landaud S."/>
            <person name="Irlinger F."/>
        </authorList>
    </citation>
    <scope>NUCLEOTIDE SEQUENCE [LARGE SCALE GENOMIC DNA]</scope>
    <source>
        <strain evidence="14 15">UCMA 3821</strain>
    </source>
</reference>
<feature type="transmembrane region" description="Helical" evidence="13">
    <location>
        <begin position="77"/>
        <end position="96"/>
    </location>
</feature>
<protein>
    <recommendedName>
        <fullName evidence="13">Fluoride-specific ion channel FluC</fullName>
    </recommendedName>
</protein>
<keyword evidence="4 13" id="KW-0812">Transmembrane</keyword>
<evidence type="ECO:0000256" key="6">
    <source>
        <dbReference type="ARBA" id="ARBA00022989"/>
    </source>
</evidence>
<sequence length="139" mass="14980">MPCVSEAANMSNIFVIILGFAVAAFLGGMLRSLLSQWFPKRVGTFVANMLASLSAGLAIGFAMLIDTQDASEFLPPVIATGFAGALSTWSTLAAELSELIKRKQWRKLVRYLGFTLAVGLILAHRGTVWAARIYNGWGV</sequence>
<dbReference type="HAMAP" id="MF_00454">
    <property type="entry name" value="FluC"/>
    <property type="match status" value="1"/>
</dbReference>
<evidence type="ECO:0000256" key="13">
    <source>
        <dbReference type="HAMAP-Rule" id="MF_00454"/>
    </source>
</evidence>
<comment type="function">
    <text evidence="12 13">Fluoride-specific ion channel. Important for reducing fluoride concentration in the cell, thus reducing its toxicity.</text>
</comment>
<comment type="catalytic activity">
    <reaction evidence="11">
        <text>fluoride(in) = fluoride(out)</text>
        <dbReference type="Rhea" id="RHEA:76159"/>
        <dbReference type="ChEBI" id="CHEBI:17051"/>
    </reaction>
    <physiologicalReaction direction="left-to-right" evidence="11">
        <dbReference type="Rhea" id="RHEA:76160"/>
    </physiologicalReaction>
</comment>
<dbReference type="PANTHER" id="PTHR28259:SF16">
    <property type="entry name" value="FLUORIDE-SPECIFIC ION CHANNEL FLUC 2"/>
    <property type="match status" value="1"/>
</dbReference>
<dbReference type="GO" id="GO:0046872">
    <property type="term" value="F:metal ion binding"/>
    <property type="evidence" value="ECO:0007669"/>
    <property type="project" value="UniProtKB-KW"/>
</dbReference>
<evidence type="ECO:0000256" key="4">
    <source>
        <dbReference type="ARBA" id="ARBA00022692"/>
    </source>
</evidence>
<keyword evidence="8 13" id="KW-0472">Membrane</keyword>